<dbReference type="AlphaFoldDB" id="A0A8K0D1E0"/>
<organism evidence="2 3">
    <name type="scientific">Ignelater luminosus</name>
    <name type="common">Cucubano</name>
    <name type="synonym">Pyrophorus luminosus</name>
    <dbReference type="NCBI Taxonomy" id="2038154"/>
    <lineage>
        <taxon>Eukaryota</taxon>
        <taxon>Metazoa</taxon>
        <taxon>Ecdysozoa</taxon>
        <taxon>Arthropoda</taxon>
        <taxon>Hexapoda</taxon>
        <taxon>Insecta</taxon>
        <taxon>Pterygota</taxon>
        <taxon>Neoptera</taxon>
        <taxon>Endopterygota</taxon>
        <taxon>Coleoptera</taxon>
        <taxon>Polyphaga</taxon>
        <taxon>Elateriformia</taxon>
        <taxon>Elateroidea</taxon>
        <taxon>Elateridae</taxon>
        <taxon>Agrypninae</taxon>
        <taxon>Pyrophorini</taxon>
        <taxon>Ignelater</taxon>
    </lineage>
</organism>
<evidence type="ECO:0000313" key="3">
    <source>
        <dbReference type="Proteomes" id="UP000801492"/>
    </source>
</evidence>
<keyword evidence="3" id="KW-1185">Reference proteome</keyword>
<protein>
    <submittedName>
        <fullName evidence="2">Uncharacterized protein</fullName>
    </submittedName>
</protein>
<accession>A0A8K0D1E0</accession>
<comment type="caution">
    <text evidence="2">The sequence shown here is derived from an EMBL/GenBank/DDBJ whole genome shotgun (WGS) entry which is preliminary data.</text>
</comment>
<proteinExistence type="predicted"/>
<feature type="compositionally biased region" description="Low complexity" evidence="1">
    <location>
        <begin position="70"/>
        <end position="86"/>
    </location>
</feature>
<name>A0A8K0D1E0_IGNLU</name>
<reference evidence="2" key="1">
    <citation type="submission" date="2019-08" db="EMBL/GenBank/DDBJ databases">
        <title>The genome of the North American firefly Photinus pyralis.</title>
        <authorList>
            <consortium name="Photinus pyralis genome working group"/>
            <person name="Fallon T.R."/>
            <person name="Sander Lower S.E."/>
            <person name="Weng J.-K."/>
        </authorList>
    </citation>
    <scope>NUCLEOTIDE SEQUENCE</scope>
    <source>
        <strain evidence="2">TRF0915ILg1</strain>
        <tissue evidence="2">Whole body</tissue>
    </source>
</reference>
<feature type="region of interest" description="Disordered" evidence="1">
    <location>
        <begin position="64"/>
        <end position="103"/>
    </location>
</feature>
<evidence type="ECO:0000256" key="1">
    <source>
        <dbReference type="SAM" id="MobiDB-lite"/>
    </source>
</evidence>
<feature type="compositionally biased region" description="Basic and acidic residues" evidence="1">
    <location>
        <begin position="87"/>
        <end position="103"/>
    </location>
</feature>
<sequence length="103" mass="11067">MMSDCKWSGVVGNNCVVSDWDGGSMYYGSGMYDGSSVYNRSYNGGTVYDGTAVVTDGSGYATDDGAVDHGSGSQKVSWGWSGSSKGQESRQHHQLEHFEEVFK</sequence>
<dbReference type="Proteomes" id="UP000801492">
    <property type="component" value="Unassembled WGS sequence"/>
</dbReference>
<dbReference type="EMBL" id="VTPC01004024">
    <property type="protein sequence ID" value="KAF2897593.1"/>
    <property type="molecule type" value="Genomic_DNA"/>
</dbReference>
<gene>
    <name evidence="2" type="ORF">ILUMI_08579</name>
</gene>
<evidence type="ECO:0000313" key="2">
    <source>
        <dbReference type="EMBL" id="KAF2897593.1"/>
    </source>
</evidence>